<dbReference type="Proteomes" id="UP000547458">
    <property type="component" value="Unassembled WGS sequence"/>
</dbReference>
<feature type="transmembrane region" description="Helical" evidence="6">
    <location>
        <begin position="79"/>
        <end position="96"/>
    </location>
</feature>
<comment type="similarity">
    <text evidence="2">Belongs to the TerC family.</text>
</comment>
<dbReference type="GO" id="GO:0016020">
    <property type="term" value="C:membrane"/>
    <property type="evidence" value="ECO:0007669"/>
    <property type="project" value="UniProtKB-SubCell"/>
</dbReference>
<keyword evidence="5 6" id="KW-0472">Membrane</keyword>
<dbReference type="EMBL" id="JAATJL010000001">
    <property type="protein sequence ID" value="NJC23579.1"/>
    <property type="molecule type" value="Genomic_DNA"/>
</dbReference>
<evidence type="ECO:0000256" key="5">
    <source>
        <dbReference type="ARBA" id="ARBA00023136"/>
    </source>
</evidence>
<name>A0A846RR81_9MICC</name>
<feature type="transmembrane region" description="Helical" evidence="6">
    <location>
        <begin position="193"/>
        <end position="215"/>
    </location>
</feature>
<feature type="transmembrane region" description="Helical" evidence="6">
    <location>
        <begin position="291"/>
        <end position="313"/>
    </location>
</feature>
<evidence type="ECO:0000256" key="6">
    <source>
        <dbReference type="SAM" id="Phobius"/>
    </source>
</evidence>
<feature type="transmembrane region" description="Helical" evidence="6">
    <location>
        <begin position="221"/>
        <end position="242"/>
    </location>
</feature>
<gene>
    <name evidence="7" type="ORF">BJ994_002655</name>
</gene>
<proteinExistence type="inferred from homology"/>
<dbReference type="InterPro" id="IPR022369">
    <property type="entry name" value="Integral_membrane_TerC_rswitch"/>
</dbReference>
<dbReference type="AlphaFoldDB" id="A0A846RR81"/>
<keyword evidence="4 6" id="KW-1133">Transmembrane helix</keyword>
<feature type="transmembrane region" description="Helical" evidence="6">
    <location>
        <begin position="39"/>
        <end position="59"/>
    </location>
</feature>
<evidence type="ECO:0000256" key="3">
    <source>
        <dbReference type="ARBA" id="ARBA00022692"/>
    </source>
</evidence>
<dbReference type="NCBIfam" id="TIGR03718">
    <property type="entry name" value="R_switched_Alx"/>
    <property type="match status" value="1"/>
</dbReference>
<protein>
    <submittedName>
        <fullName evidence="7">Tellurite resistance protein TerC</fullName>
    </submittedName>
</protein>
<dbReference type="InterPro" id="IPR005496">
    <property type="entry name" value="Integral_membrane_TerC"/>
</dbReference>
<dbReference type="PANTHER" id="PTHR30238:SF0">
    <property type="entry name" value="THYLAKOID MEMBRANE PROTEIN TERC, CHLOROPLASTIC"/>
    <property type="match status" value="1"/>
</dbReference>
<feature type="transmembrane region" description="Helical" evidence="6">
    <location>
        <begin position="103"/>
        <end position="125"/>
    </location>
</feature>
<feature type="transmembrane region" description="Helical" evidence="6">
    <location>
        <begin position="131"/>
        <end position="148"/>
    </location>
</feature>
<accession>A0A846RR81</accession>
<evidence type="ECO:0000256" key="2">
    <source>
        <dbReference type="ARBA" id="ARBA00007511"/>
    </source>
</evidence>
<sequence length="397" mass="44550">MEVPTIVWILTIAGIVGLLLFDFFFHVRKAHTPSLKEASVWSAIYVGIALLFGVGVLVFSGPTYGQEYFAGYITEKALSVDNLFVFLIIMTTFKVPRADQQKVLLFGIVFSLIARTGFILLGAALINSFAWVFYIFGLILLLTAGNILKPKRVEEEESFIIRMARKFLPATEHYDGDKLFTVENGKKVLTPMLLVMVAIGGTDILFALDSIPAIFGLTQEVFIVFTATAFSLMGLRQLYFLIDGLLDRLIYLSYGLAAILGFIGVKLILHALHENNVPFINDGEPVPVVEITTGLSLAVICGVLVITVLASLLSPKGKAKNLVSGARRHANEYLDLNYETDINEREKIYNKLRREEEMLRKQPEKYKRLIRNEDEFMALIKRAHEEHEAALDREPSR</sequence>
<evidence type="ECO:0000313" key="8">
    <source>
        <dbReference type="Proteomes" id="UP000547458"/>
    </source>
</evidence>
<organism evidence="7 8">
    <name type="scientific">Arthrobacter pigmenti</name>
    <dbReference type="NCBI Taxonomy" id="271432"/>
    <lineage>
        <taxon>Bacteria</taxon>
        <taxon>Bacillati</taxon>
        <taxon>Actinomycetota</taxon>
        <taxon>Actinomycetes</taxon>
        <taxon>Micrococcales</taxon>
        <taxon>Micrococcaceae</taxon>
        <taxon>Arthrobacter</taxon>
    </lineage>
</organism>
<keyword evidence="3 6" id="KW-0812">Transmembrane</keyword>
<reference evidence="7 8" key="1">
    <citation type="submission" date="2020-03" db="EMBL/GenBank/DDBJ databases">
        <title>Sequencing the genomes of 1000 actinobacteria strains.</title>
        <authorList>
            <person name="Klenk H.-P."/>
        </authorList>
    </citation>
    <scope>NUCLEOTIDE SEQUENCE [LARGE SCALE GENOMIC DNA]</scope>
    <source>
        <strain evidence="7 8">DSM 16403</strain>
    </source>
</reference>
<feature type="transmembrane region" description="Helical" evidence="6">
    <location>
        <begin position="6"/>
        <end position="27"/>
    </location>
</feature>
<evidence type="ECO:0000313" key="7">
    <source>
        <dbReference type="EMBL" id="NJC23579.1"/>
    </source>
</evidence>
<dbReference type="Pfam" id="PF03741">
    <property type="entry name" value="TerC"/>
    <property type="match status" value="1"/>
</dbReference>
<comment type="subcellular location">
    <subcellularLocation>
        <location evidence="1">Membrane</location>
        <topology evidence="1">Multi-pass membrane protein</topology>
    </subcellularLocation>
</comment>
<evidence type="ECO:0000256" key="4">
    <source>
        <dbReference type="ARBA" id="ARBA00022989"/>
    </source>
</evidence>
<dbReference type="PANTHER" id="PTHR30238">
    <property type="entry name" value="MEMBRANE BOUND PREDICTED REDOX MODULATOR"/>
    <property type="match status" value="1"/>
</dbReference>
<evidence type="ECO:0000256" key="1">
    <source>
        <dbReference type="ARBA" id="ARBA00004141"/>
    </source>
</evidence>
<keyword evidence="8" id="KW-1185">Reference proteome</keyword>
<feature type="transmembrane region" description="Helical" evidence="6">
    <location>
        <begin position="249"/>
        <end position="271"/>
    </location>
</feature>
<dbReference type="RefSeq" id="WP_167994807.1">
    <property type="nucleotide sequence ID" value="NZ_JAATJL010000001.1"/>
</dbReference>
<comment type="caution">
    <text evidence="7">The sequence shown here is derived from an EMBL/GenBank/DDBJ whole genome shotgun (WGS) entry which is preliminary data.</text>
</comment>